<proteinExistence type="inferred from homology"/>
<accession>G9N846</accession>
<dbReference type="Proteomes" id="UP000007115">
    <property type="component" value="Unassembled WGS sequence"/>
</dbReference>
<dbReference type="EMBL" id="ABDF02000089">
    <property type="protein sequence ID" value="EHK17156.1"/>
    <property type="molecule type" value="Genomic_DNA"/>
</dbReference>
<dbReference type="Gene3D" id="1.10.10.1410">
    <property type="match status" value="1"/>
</dbReference>
<feature type="compositionally biased region" description="Basic and acidic residues" evidence="5">
    <location>
        <begin position="88"/>
        <end position="97"/>
    </location>
</feature>
<dbReference type="GO" id="GO:0003735">
    <property type="term" value="F:structural constituent of ribosome"/>
    <property type="evidence" value="ECO:0007669"/>
    <property type="project" value="InterPro"/>
</dbReference>
<dbReference type="FunFam" id="1.10.10.1410:FF:000002">
    <property type="entry name" value="60S acidic ribosomal protein P2"/>
    <property type="match status" value="1"/>
</dbReference>
<comment type="subunit">
    <text evidence="2">P1 and P2 exist as dimers at the large ribosomal subunit.</text>
</comment>
<dbReference type="Pfam" id="PF00428">
    <property type="entry name" value="Ribosomal_60s"/>
    <property type="match status" value="1"/>
</dbReference>
<gene>
    <name evidence="6" type="ORF">TRIVIDRAFT_139551</name>
</gene>
<reference evidence="6 7" key="1">
    <citation type="journal article" date="2011" name="Genome Biol.">
        <title>Comparative genome sequence analysis underscores mycoparasitism as the ancestral life style of Trichoderma.</title>
        <authorList>
            <person name="Kubicek C.P."/>
            <person name="Herrera-Estrella A."/>
            <person name="Seidl-Seiboth V."/>
            <person name="Martinez D.A."/>
            <person name="Druzhinina I.S."/>
            <person name="Thon M."/>
            <person name="Zeilinger S."/>
            <person name="Casas-Flores S."/>
            <person name="Horwitz B.A."/>
            <person name="Mukherjee P.K."/>
            <person name="Mukherjee M."/>
            <person name="Kredics L."/>
            <person name="Alcaraz L.D."/>
            <person name="Aerts A."/>
            <person name="Antal Z."/>
            <person name="Atanasova L."/>
            <person name="Cervantes-Badillo M.G."/>
            <person name="Challacombe J."/>
            <person name="Chertkov O."/>
            <person name="McCluskey K."/>
            <person name="Coulpier F."/>
            <person name="Deshpande N."/>
            <person name="von Doehren H."/>
            <person name="Ebbole D.J."/>
            <person name="Esquivel-Naranjo E.U."/>
            <person name="Fekete E."/>
            <person name="Flipphi M."/>
            <person name="Glaser F."/>
            <person name="Gomez-Rodriguez E.Y."/>
            <person name="Gruber S."/>
            <person name="Han C."/>
            <person name="Henrissat B."/>
            <person name="Hermosa R."/>
            <person name="Hernandez-Onate M."/>
            <person name="Karaffa L."/>
            <person name="Kosti I."/>
            <person name="Le Crom S."/>
            <person name="Lindquist E."/>
            <person name="Lucas S."/>
            <person name="Luebeck M."/>
            <person name="Luebeck P.S."/>
            <person name="Margeot A."/>
            <person name="Metz B."/>
            <person name="Misra M."/>
            <person name="Nevalainen H."/>
            <person name="Omann M."/>
            <person name="Packer N."/>
            <person name="Perrone G."/>
            <person name="Uresti-Rivera E.E."/>
            <person name="Salamov A."/>
            <person name="Schmoll M."/>
            <person name="Seiboth B."/>
            <person name="Shapiro H."/>
            <person name="Sukno S."/>
            <person name="Tamayo-Ramos J.A."/>
            <person name="Tisch D."/>
            <person name="Wiest A."/>
            <person name="Wilkinson H.H."/>
            <person name="Zhang M."/>
            <person name="Coutinho P.M."/>
            <person name="Kenerley C.M."/>
            <person name="Monte E."/>
            <person name="Baker S.E."/>
            <person name="Grigoriev I.V."/>
        </authorList>
    </citation>
    <scope>NUCLEOTIDE SEQUENCE [LARGE SCALE GENOMIC DNA]</scope>
    <source>
        <strain evidence="7">Gv29-8 / FGSC 10586</strain>
    </source>
</reference>
<comment type="caution">
    <text evidence="6">The sequence shown here is derived from an EMBL/GenBank/DDBJ whole genome shotgun (WGS) entry which is preliminary data.</text>
</comment>
<sequence length="111" mass="11089">MKHLAAYLLLNLGGNASPSAEDIKAVLSSVGIEAEDERLEKLISELSGKDVNELIAAGSEKLASVPSGGAGAAAAAGGAAAGGAAAAEAKEEEKVEEKEESDEDMGFGLFD</sequence>
<evidence type="ECO:0000256" key="3">
    <source>
        <dbReference type="ARBA" id="ARBA00022980"/>
    </source>
</evidence>
<dbReference type="PANTHER" id="PTHR21141:SF5">
    <property type="entry name" value="LARGE RIBOSOMAL SUBUNIT PROTEIN P2"/>
    <property type="match status" value="1"/>
</dbReference>
<evidence type="ECO:0000256" key="2">
    <source>
        <dbReference type="ARBA" id="ARBA00011266"/>
    </source>
</evidence>
<dbReference type="VEuPathDB" id="FungiDB:TRIVIDRAFT_139551"/>
<keyword evidence="3" id="KW-0689">Ribosomal protein</keyword>
<dbReference type="FunCoup" id="G9N846">
    <property type="interactions" value="651"/>
</dbReference>
<dbReference type="GO" id="GO:0022625">
    <property type="term" value="C:cytosolic large ribosomal subunit"/>
    <property type="evidence" value="ECO:0007669"/>
    <property type="project" value="InterPro"/>
</dbReference>
<dbReference type="STRING" id="413071.G9N846"/>
<evidence type="ECO:0000313" key="7">
    <source>
        <dbReference type="Proteomes" id="UP000007115"/>
    </source>
</evidence>
<dbReference type="HOGENOM" id="CLU_114656_0_2_1"/>
<dbReference type="OMA" id="MKVIASY"/>
<dbReference type="RefSeq" id="XP_013951357.1">
    <property type="nucleotide sequence ID" value="XM_014095882.2"/>
</dbReference>
<dbReference type="PANTHER" id="PTHR21141">
    <property type="entry name" value="60S ACIDIC RIBOSOMAL PROTEIN FAMILY MEMBER"/>
    <property type="match status" value="1"/>
</dbReference>
<evidence type="ECO:0000256" key="5">
    <source>
        <dbReference type="SAM" id="MobiDB-lite"/>
    </source>
</evidence>
<keyword evidence="4" id="KW-0687">Ribonucleoprotein</keyword>
<evidence type="ECO:0000256" key="4">
    <source>
        <dbReference type="ARBA" id="ARBA00023274"/>
    </source>
</evidence>
<dbReference type="HAMAP" id="MF_01478">
    <property type="entry name" value="Ribosomal_L12_arch"/>
    <property type="match status" value="1"/>
</dbReference>
<organism evidence="6 7">
    <name type="scientific">Hypocrea virens (strain Gv29-8 / FGSC 10586)</name>
    <name type="common">Gliocladium virens</name>
    <name type="synonym">Trichoderma virens</name>
    <dbReference type="NCBI Taxonomy" id="413071"/>
    <lineage>
        <taxon>Eukaryota</taxon>
        <taxon>Fungi</taxon>
        <taxon>Dikarya</taxon>
        <taxon>Ascomycota</taxon>
        <taxon>Pezizomycotina</taxon>
        <taxon>Sordariomycetes</taxon>
        <taxon>Hypocreomycetidae</taxon>
        <taxon>Hypocreales</taxon>
        <taxon>Hypocreaceae</taxon>
        <taxon>Trichoderma</taxon>
    </lineage>
</organism>
<keyword evidence="7" id="KW-1185">Reference proteome</keyword>
<dbReference type="InParanoid" id="G9N846"/>
<dbReference type="CDD" id="cd05833">
    <property type="entry name" value="Ribosomal_P2"/>
    <property type="match status" value="1"/>
</dbReference>
<dbReference type="InterPro" id="IPR038716">
    <property type="entry name" value="P1/P2_N_sf"/>
</dbReference>
<evidence type="ECO:0000313" key="6">
    <source>
        <dbReference type="EMBL" id="EHK17156.1"/>
    </source>
</evidence>
<dbReference type="AlphaFoldDB" id="G9N846"/>
<evidence type="ECO:0008006" key="8">
    <source>
        <dbReference type="Google" id="ProtNLM"/>
    </source>
</evidence>
<dbReference type="GO" id="GO:0002182">
    <property type="term" value="P:cytoplasmic translational elongation"/>
    <property type="evidence" value="ECO:0007669"/>
    <property type="project" value="InterPro"/>
</dbReference>
<evidence type="ECO:0000256" key="1">
    <source>
        <dbReference type="ARBA" id="ARBA00005436"/>
    </source>
</evidence>
<name>G9N846_HYPVG</name>
<dbReference type="InterPro" id="IPR027534">
    <property type="entry name" value="Ribosomal_P1/P2"/>
</dbReference>
<protein>
    <recommendedName>
        <fullName evidence="8">60S acidic ribosomal protein P2</fullName>
    </recommendedName>
</protein>
<feature type="non-terminal residue" evidence="6">
    <location>
        <position position="111"/>
    </location>
</feature>
<dbReference type="OrthoDB" id="1227494at2759"/>
<dbReference type="GeneID" id="25787791"/>
<dbReference type="InterPro" id="IPR044076">
    <property type="entry name" value="Ribosomal_P2"/>
</dbReference>
<comment type="similarity">
    <text evidence="1">Belongs to the eukaryotic ribosomal protein P1/P2 family.</text>
</comment>
<feature type="region of interest" description="Disordered" evidence="5">
    <location>
        <begin position="82"/>
        <end position="111"/>
    </location>
</feature>
<dbReference type="eggNOG" id="KOG3449">
    <property type="taxonomic scope" value="Eukaryota"/>
</dbReference>